<organism evidence="3 4">
    <name type="scientific">Trema orientale</name>
    <name type="common">Charcoal tree</name>
    <name type="synonym">Celtis orientalis</name>
    <dbReference type="NCBI Taxonomy" id="63057"/>
    <lineage>
        <taxon>Eukaryota</taxon>
        <taxon>Viridiplantae</taxon>
        <taxon>Streptophyta</taxon>
        <taxon>Embryophyta</taxon>
        <taxon>Tracheophyta</taxon>
        <taxon>Spermatophyta</taxon>
        <taxon>Magnoliopsida</taxon>
        <taxon>eudicotyledons</taxon>
        <taxon>Gunneridae</taxon>
        <taxon>Pentapetalae</taxon>
        <taxon>rosids</taxon>
        <taxon>fabids</taxon>
        <taxon>Rosales</taxon>
        <taxon>Cannabaceae</taxon>
        <taxon>Trema</taxon>
    </lineage>
</organism>
<dbReference type="SMART" id="SM00061">
    <property type="entry name" value="MATH"/>
    <property type="match status" value="2"/>
</dbReference>
<dbReference type="PROSITE" id="PS50144">
    <property type="entry name" value="MATH"/>
    <property type="match status" value="2"/>
</dbReference>
<dbReference type="InterPro" id="IPR008974">
    <property type="entry name" value="TRAF-like"/>
</dbReference>
<feature type="compositionally biased region" description="Basic and acidic residues" evidence="1">
    <location>
        <begin position="41"/>
        <end position="51"/>
    </location>
</feature>
<protein>
    <submittedName>
        <fullName evidence="3">E3 ubiquitin-protein ligase SIN-like</fullName>
    </submittedName>
</protein>
<feature type="compositionally biased region" description="Polar residues" evidence="1">
    <location>
        <begin position="53"/>
        <end position="79"/>
    </location>
</feature>
<dbReference type="AlphaFoldDB" id="A0A2P5EZG1"/>
<proteinExistence type="predicted"/>
<dbReference type="PANTHER" id="PTHR46162">
    <property type="entry name" value="TRAF-LIKE FAMILY PROTEIN"/>
    <property type="match status" value="1"/>
</dbReference>
<accession>A0A2P5EZG1</accession>
<evidence type="ECO:0000259" key="2">
    <source>
        <dbReference type="PROSITE" id="PS50144"/>
    </source>
</evidence>
<name>A0A2P5EZG1_TREOI</name>
<comment type="caution">
    <text evidence="3">The sequence shown here is derived from an EMBL/GenBank/DDBJ whole genome shotgun (WGS) entry which is preliminary data.</text>
</comment>
<dbReference type="InParanoid" id="A0A2P5EZG1"/>
<feature type="domain" description="MATH" evidence="2">
    <location>
        <begin position="258"/>
        <end position="388"/>
    </location>
</feature>
<dbReference type="Gene3D" id="2.60.210.10">
    <property type="entry name" value="Apoptosis, Tumor Necrosis Factor Receptor Associated Protein 2, Chain A"/>
    <property type="match status" value="2"/>
</dbReference>
<keyword evidence="4" id="KW-1185">Reference proteome</keyword>
<sequence>MASSPPALPPLPSSYDKSSQKPNKSEEASEQPHILLSADHFSNDDCKDHNYDTGFQTAPSSPPHSTTFSAADSSTQTSLPPSPKLLKQSNISPLLEAKLHGRDALPSHHLLKVDSFSSLSNASVEKYSSEFEAGGYKWRFSIYPTGIKTKEGQDHISLYLEMVDTTSFHAGWEVNAIFNFFVFDQIHDKYVGFQDATVRRFHCMKTQCGTAKFLDLVTFNNPSNGYLVNDTCSFGVEVFIVKSTSKVERLSMIRDPVTYKHAWMFDSFSRKTLDCYESKLFVGGDYKWRIVFFPSGCQPEVKIRNNNIISVGLEVDSLSLPPGTKLFSRYIVRMRDQTKGNHFERSENCWFSSASLTKGFRDFMSLTKFKDPENGFLVNDACIIEVEFEVLGLVTLE</sequence>
<evidence type="ECO:0000313" key="4">
    <source>
        <dbReference type="Proteomes" id="UP000237000"/>
    </source>
</evidence>
<dbReference type="Pfam" id="PF22486">
    <property type="entry name" value="MATH_2"/>
    <property type="match status" value="2"/>
</dbReference>
<dbReference type="Proteomes" id="UP000237000">
    <property type="component" value="Unassembled WGS sequence"/>
</dbReference>
<dbReference type="SUPFAM" id="SSF49599">
    <property type="entry name" value="TRAF domain-like"/>
    <property type="match status" value="2"/>
</dbReference>
<reference evidence="4" key="1">
    <citation type="submission" date="2016-06" db="EMBL/GenBank/DDBJ databases">
        <title>Parallel loss of symbiosis genes in relatives of nitrogen-fixing non-legume Parasponia.</title>
        <authorList>
            <person name="Van Velzen R."/>
            <person name="Holmer R."/>
            <person name="Bu F."/>
            <person name="Rutten L."/>
            <person name="Van Zeijl A."/>
            <person name="Liu W."/>
            <person name="Santuari L."/>
            <person name="Cao Q."/>
            <person name="Sharma T."/>
            <person name="Shen D."/>
            <person name="Roswanjaya Y."/>
            <person name="Wardhani T."/>
            <person name="Kalhor M.S."/>
            <person name="Jansen J."/>
            <person name="Van den Hoogen J."/>
            <person name="Gungor B."/>
            <person name="Hartog M."/>
            <person name="Hontelez J."/>
            <person name="Verver J."/>
            <person name="Yang W.-C."/>
            <person name="Schijlen E."/>
            <person name="Repin R."/>
            <person name="Schilthuizen M."/>
            <person name="Schranz E."/>
            <person name="Heidstra R."/>
            <person name="Miyata K."/>
            <person name="Fedorova E."/>
            <person name="Kohlen W."/>
            <person name="Bisseling T."/>
            <person name="Smit S."/>
            <person name="Geurts R."/>
        </authorList>
    </citation>
    <scope>NUCLEOTIDE SEQUENCE [LARGE SCALE GENOMIC DNA]</scope>
    <source>
        <strain evidence="4">cv. RG33-2</strain>
    </source>
</reference>
<gene>
    <name evidence="3" type="ORF">TorRG33x02_133180</name>
</gene>
<evidence type="ECO:0000313" key="3">
    <source>
        <dbReference type="EMBL" id="PON90912.1"/>
    </source>
</evidence>
<dbReference type="EMBL" id="JXTC01000079">
    <property type="protein sequence ID" value="PON90912.1"/>
    <property type="molecule type" value="Genomic_DNA"/>
</dbReference>
<dbReference type="InterPro" id="IPR002083">
    <property type="entry name" value="MATH/TRAF_dom"/>
</dbReference>
<dbReference type="STRING" id="63057.A0A2P5EZG1"/>
<feature type="region of interest" description="Disordered" evidence="1">
    <location>
        <begin position="1"/>
        <end position="86"/>
    </location>
</feature>
<dbReference type="OrthoDB" id="1185325at2759"/>
<feature type="domain" description="MATH" evidence="2">
    <location>
        <begin position="106"/>
        <end position="238"/>
    </location>
</feature>
<dbReference type="PANTHER" id="PTHR46162:SF9">
    <property type="entry name" value="MATH DOMAIN-CONTAINING PROTEIN"/>
    <property type="match status" value="1"/>
</dbReference>
<evidence type="ECO:0000256" key="1">
    <source>
        <dbReference type="SAM" id="MobiDB-lite"/>
    </source>
</evidence>
<dbReference type="CDD" id="cd00121">
    <property type="entry name" value="MATH"/>
    <property type="match status" value="2"/>
</dbReference>
<feature type="compositionally biased region" description="Pro residues" evidence="1">
    <location>
        <begin position="1"/>
        <end position="12"/>
    </location>
</feature>